<keyword evidence="2 3" id="KW-0663">Pyridoxal phosphate</keyword>
<evidence type="ECO:0000313" key="8">
    <source>
        <dbReference type="Proteomes" id="UP001350005"/>
    </source>
</evidence>
<dbReference type="InterPro" id="IPR015421">
    <property type="entry name" value="PyrdxlP-dep_Trfase_major"/>
</dbReference>
<dbReference type="PANTHER" id="PTHR11808:SF80">
    <property type="entry name" value="CYSTATHIONINE GAMMA-LYASE"/>
    <property type="match status" value="1"/>
</dbReference>
<evidence type="ECO:0000256" key="3">
    <source>
        <dbReference type="PIRSR" id="PIRSR001434-2"/>
    </source>
</evidence>
<dbReference type="AlphaFoldDB" id="A0A1B8ZND9"/>
<dbReference type="SUPFAM" id="SSF53383">
    <property type="entry name" value="PLP-dependent transferases"/>
    <property type="match status" value="1"/>
</dbReference>
<keyword evidence="5" id="KW-0032">Aminotransferase</keyword>
<protein>
    <submittedName>
        <fullName evidence="5">Aminotransferase class I/II-fold pyridoxal phosphate-dependent enzyme</fullName>
    </submittedName>
    <submittedName>
        <fullName evidence="6">Cystathionine beta-lyase</fullName>
    </submittedName>
</protein>
<dbReference type="GO" id="GO:0016846">
    <property type="term" value="F:carbon-sulfur lyase activity"/>
    <property type="evidence" value="ECO:0007669"/>
    <property type="project" value="TreeGrafter"/>
</dbReference>
<accession>A0A1B8ZND9</accession>
<dbReference type="EMBL" id="JAZGJU010000030">
    <property type="protein sequence ID" value="MEE6128639.1"/>
    <property type="molecule type" value="Genomic_DNA"/>
</dbReference>
<keyword evidence="8" id="KW-1185">Reference proteome</keyword>
<dbReference type="Proteomes" id="UP000093432">
    <property type="component" value="Unassembled WGS sequence"/>
</dbReference>
<name>A0A1B8ZND9_9FLAO</name>
<dbReference type="Gene3D" id="3.90.1150.10">
    <property type="entry name" value="Aspartate Aminotransferase, domain 1"/>
    <property type="match status" value="1"/>
</dbReference>
<gene>
    <name evidence="6" type="ORF">BBI00_01540</name>
    <name evidence="5" type="ORF">V2E39_14680</name>
</gene>
<dbReference type="PANTHER" id="PTHR11808">
    <property type="entry name" value="TRANS-SULFURATION ENZYME FAMILY MEMBER"/>
    <property type="match status" value="1"/>
</dbReference>
<comment type="similarity">
    <text evidence="4">Belongs to the trans-sulfuration enzymes family.</text>
</comment>
<evidence type="ECO:0000313" key="5">
    <source>
        <dbReference type="EMBL" id="MEE6128639.1"/>
    </source>
</evidence>
<dbReference type="Proteomes" id="UP001350005">
    <property type="component" value="Unassembled WGS sequence"/>
</dbReference>
<dbReference type="InterPro" id="IPR015424">
    <property type="entry name" value="PyrdxlP-dep_Trfase"/>
</dbReference>
<dbReference type="GeneID" id="78305358"/>
<dbReference type="GO" id="GO:0019346">
    <property type="term" value="P:transsulfuration"/>
    <property type="evidence" value="ECO:0007669"/>
    <property type="project" value="InterPro"/>
</dbReference>
<evidence type="ECO:0000313" key="6">
    <source>
        <dbReference type="EMBL" id="OCA73100.1"/>
    </source>
</evidence>
<reference evidence="5 8" key="3">
    <citation type="submission" date="2024-01" db="EMBL/GenBank/DDBJ databases">
        <title>Whole genome of Chryseobacterium arthrosphaerae NNCa 2741.</title>
        <authorList>
            <person name="Boriskina E.V."/>
            <person name="Gordinskaya N.A."/>
            <person name="Kropotov V.S."/>
            <person name="Alekseeva A.E."/>
            <person name="Makhova M.A."/>
            <person name="Kryazhev D.V."/>
            <person name="Shkurkina I.S."/>
        </authorList>
    </citation>
    <scope>NUCLEOTIDE SEQUENCE [LARGE SCALE GENOMIC DNA]</scope>
    <source>
        <strain evidence="5 8">NNCa 2741</strain>
    </source>
</reference>
<evidence type="ECO:0000256" key="4">
    <source>
        <dbReference type="RuleBase" id="RU362118"/>
    </source>
</evidence>
<reference evidence="7" key="1">
    <citation type="submission" date="2016-07" db="EMBL/GenBank/DDBJ databases">
        <authorList>
            <person name="Florea S."/>
            <person name="Webb J.S."/>
            <person name="Jaromczyk J."/>
            <person name="Schardl C.L."/>
        </authorList>
    </citation>
    <scope>NUCLEOTIDE SEQUENCE [LARGE SCALE GENOMIC DNA]</scope>
    <source>
        <strain evidence="7">CC-VM-7</strain>
    </source>
</reference>
<dbReference type="InterPro" id="IPR000277">
    <property type="entry name" value="Cys/Met-Metab_PyrdxlP-dep_enz"/>
</dbReference>
<sequence>MENFNAANEIQDLQYFGEFGGVNPSISDSSTYTFLSAKTMFDTFEGNAEGCYLYSRHSSPMNLYLAQALAKMENTESANVTASGMGAITSVLMQVCKSGDHIISSRTIYGGTYAFLKNFLPQFNVATTFVDINNFDVIENAITPATKVIYCESVSNPLLEVADLRKLSEICKKHNLKLIVDNTFSPLSISPQLFGADVVIHSLTKFINGSSDTVGGVYCASQAFIDDTKNVNSGACMLLGPTMDSLRASSILKNLRTLHIRIKQHSHNAMYLAERFEKDGLKVSYPGLPSHKNHELMKSMIDKEYGFGGLLTLDAGTTEKANELMEMMQAENLGYLAVSLGFYKTLFSCSGKSTSSEIPEEERASIGISDGLIRFSIGLDHDIKRTYHKMKECMLKVGVLNHHENISIS</sequence>
<proteinExistence type="inferred from homology"/>
<dbReference type="InterPro" id="IPR015422">
    <property type="entry name" value="PyrdxlP-dep_Trfase_small"/>
</dbReference>
<evidence type="ECO:0000256" key="1">
    <source>
        <dbReference type="ARBA" id="ARBA00001933"/>
    </source>
</evidence>
<keyword evidence="6" id="KW-0456">Lyase</keyword>
<dbReference type="GO" id="GO:0005737">
    <property type="term" value="C:cytoplasm"/>
    <property type="evidence" value="ECO:0007669"/>
    <property type="project" value="TreeGrafter"/>
</dbReference>
<organism evidence="6 7">
    <name type="scientific">Chryseobacterium arthrosphaerae</name>
    <dbReference type="NCBI Taxonomy" id="651561"/>
    <lineage>
        <taxon>Bacteria</taxon>
        <taxon>Pseudomonadati</taxon>
        <taxon>Bacteroidota</taxon>
        <taxon>Flavobacteriia</taxon>
        <taxon>Flavobacteriales</taxon>
        <taxon>Weeksellaceae</taxon>
        <taxon>Chryseobacterium group</taxon>
        <taxon>Chryseobacterium</taxon>
    </lineage>
</organism>
<evidence type="ECO:0000313" key="7">
    <source>
        <dbReference type="Proteomes" id="UP000093432"/>
    </source>
</evidence>
<keyword evidence="5" id="KW-0808">Transferase</keyword>
<reference evidence="6" key="2">
    <citation type="submission" date="2016-07" db="EMBL/GenBank/DDBJ databases">
        <authorList>
            <person name="Jeong J.-J."/>
            <person name="Kim D.W."/>
            <person name="Sang M.K."/>
            <person name="Choi I.-G."/>
            <person name="Kim K.D."/>
        </authorList>
    </citation>
    <scope>NUCLEOTIDE SEQUENCE</scope>
    <source>
        <strain evidence="6">CC-VM-7</strain>
    </source>
</reference>
<comment type="caution">
    <text evidence="6">The sequence shown here is derived from an EMBL/GenBank/DDBJ whole genome shotgun (WGS) entry which is preliminary data.</text>
</comment>
<dbReference type="Gene3D" id="3.40.640.10">
    <property type="entry name" value="Type I PLP-dependent aspartate aminotransferase-like (Major domain)"/>
    <property type="match status" value="1"/>
</dbReference>
<feature type="modified residue" description="N6-(pyridoxal phosphate)lysine" evidence="3">
    <location>
        <position position="205"/>
    </location>
</feature>
<dbReference type="OrthoDB" id="9803729at2"/>
<evidence type="ECO:0000256" key="2">
    <source>
        <dbReference type="ARBA" id="ARBA00022898"/>
    </source>
</evidence>
<dbReference type="GO" id="GO:0008483">
    <property type="term" value="F:transaminase activity"/>
    <property type="evidence" value="ECO:0007669"/>
    <property type="project" value="UniProtKB-KW"/>
</dbReference>
<dbReference type="STRING" id="651561.BBI00_01540"/>
<dbReference type="GO" id="GO:0030170">
    <property type="term" value="F:pyridoxal phosphate binding"/>
    <property type="evidence" value="ECO:0007669"/>
    <property type="project" value="InterPro"/>
</dbReference>
<comment type="cofactor">
    <cofactor evidence="1 4">
        <name>pyridoxal 5'-phosphate</name>
        <dbReference type="ChEBI" id="CHEBI:597326"/>
    </cofactor>
</comment>
<dbReference type="EMBL" id="MAYG01000001">
    <property type="protein sequence ID" value="OCA73100.1"/>
    <property type="molecule type" value="Genomic_DNA"/>
</dbReference>
<dbReference type="FunFam" id="3.40.640.10:FF:000046">
    <property type="entry name" value="Cystathionine gamma-lyase"/>
    <property type="match status" value="1"/>
</dbReference>
<dbReference type="PIRSF" id="PIRSF001434">
    <property type="entry name" value="CGS"/>
    <property type="match status" value="1"/>
</dbReference>
<dbReference type="RefSeq" id="WP_065397112.1">
    <property type="nucleotide sequence ID" value="NZ_CP064938.1"/>
</dbReference>
<dbReference type="Pfam" id="PF01053">
    <property type="entry name" value="Cys_Met_Meta_PP"/>
    <property type="match status" value="1"/>
</dbReference>